<sequence>MDIERMTVRVQKSLNDAYNEAVKHHNQQVDVIHLFSALVNQEDGLIPNIFEKMNVSVAALKSTIDEELGKIPQIYGEGISSQGVTASRRIEEVLIKAEEISKDFKDSYISVEHVMLAMMETESKSVVGKILKMYGINKNDFLQVLSSVRGSQRVDSNDPEGTYDALAKFGTNLVDLAKKHKLDPVIGRDEEIRRIIRILSRRTKNNPVLIGEPGVGKTAIVEGLAERIVRGDVPEGLKDKIIFSLDMGALIAGAKYRGEFEERLKAVLKEVQNAEGKIILFIDEIHTIVGAGKTEGSMDAGNLIKPMLARGELNCIGATTFDEYRKYIEKDKALERRFQPVIAEEPTVEDTISILRGLKERFEIHHGIRIHDNAIVAAAKLSDRYITDRFLPDKAIDLIDEAGAMIRSEIDSLPTELDIVRRKLFTLETEREALLTEEDEKSKKRLKVLEKELAELKSKDDEMTAKYEKEKNQILQVRNLKAQLDDLKGQVEKYEREYDFNKVAEIKYGEIPKLEAQIKQYEEKISSGYDTALLKEEVTENEISEIVSKWTGIPVTKLVEGEREKLLKLEDELHERVIGQNEAVTAVSNAVIRARAGLKDENKPIGSFIFLGPTGVGKTELAKTLARSLFDSEENIIRIDMSEYMEKHSVSRLVGPPPGYVGYEEGGQLTEAVRRAPYSVILFDEIEKAHEDVFNMFLQILDDGRLTDNKGNTVDFKNTIIIMTSNIGSSYLLQDQGKITEETKDLVMGEMKRRFKPEFLNRVDDIIMFKSLDKEEIKKIIDIFMKSLSNRLKDKDINMEVTDAAKDIMVREGYDPVYGARPLKRYIGNTLETIIARKLIAGQIRNGDTIVVDGDGDNIDIVVK</sequence>
<keyword evidence="4 10" id="KW-0547">Nucleotide-binding</keyword>
<evidence type="ECO:0000256" key="7">
    <source>
        <dbReference type="ARBA" id="ARBA00023186"/>
    </source>
</evidence>
<keyword evidence="6 11" id="KW-0175">Coiled coil</keyword>
<dbReference type="PROSITE" id="PS51903">
    <property type="entry name" value="CLP_R"/>
    <property type="match status" value="1"/>
</dbReference>
<dbReference type="FunFam" id="1.10.8.60:FF:000017">
    <property type="entry name" value="ATP-dependent chaperone ClpB"/>
    <property type="match status" value="1"/>
</dbReference>
<dbReference type="Pfam" id="PF00004">
    <property type="entry name" value="AAA"/>
    <property type="match status" value="1"/>
</dbReference>
<feature type="domain" description="Clp R" evidence="12">
    <location>
        <begin position="3"/>
        <end position="151"/>
    </location>
</feature>
<comment type="similarity">
    <text evidence="2 10">Belongs to the ClpA/ClpB family.</text>
</comment>
<dbReference type="InterPro" id="IPR019489">
    <property type="entry name" value="Clp_ATPase_C"/>
</dbReference>
<keyword evidence="11" id="KW-0346">Stress response</keyword>
<evidence type="ECO:0000256" key="6">
    <source>
        <dbReference type="ARBA" id="ARBA00023054"/>
    </source>
</evidence>
<name>A0A6N3DH13_9FIRM</name>
<dbReference type="EMBL" id="CACRUE010000033">
    <property type="protein sequence ID" value="VYU27752.1"/>
    <property type="molecule type" value="Genomic_DNA"/>
</dbReference>
<evidence type="ECO:0000259" key="12">
    <source>
        <dbReference type="PROSITE" id="PS51903"/>
    </source>
</evidence>
<accession>A0A6N3DH13</accession>
<dbReference type="SUPFAM" id="SSF81923">
    <property type="entry name" value="Double Clp-N motif"/>
    <property type="match status" value="1"/>
</dbReference>
<dbReference type="InterPro" id="IPR028299">
    <property type="entry name" value="ClpA/B_CS2"/>
</dbReference>
<dbReference type="GO" id="GO:0042026">
    <property type="term" value="P:protein refolding"/>
    <property type="evidence" value="ECO:0007669"/>
    <property type="project" value="UniProtKB-UniRule"/>
</dbReference>
<gene>
    <name evidence="11 13" type="primary">clpB</name>
    <name evidence="13" type="ORF">IBLFYP30_02221</name>
</gene>
<dbReference type="Pfam" id="PF07724">
    <property type="entry name" value="AAA_2"/>
    <property type="match status" value="1"/>
</dbReference>
<dbReference type="InterPro" id="IPR003959">
    <property type="entry name" value="ATPase_AAA_core"/>
</dbReference>
<comment type="subunit">
    <text evidence="8">Homohexamer. The oligomerization is ATP-dependent.</text>
</comment>
<proteinExistence type="inferred from homology"/>
<dbReference type="RefSeq" id="WP_024038173.1">
    <property type="nucleotide sequence ID" value="NZ_CACRUE010000033.1"/>
</dbReference>
<evidence type="ECO:0000256" key="5">
    <source>
        <dbReference type="ARBA" id="ARBA00022840"/>
    </source>
</evidence>
<dbReference type="InterPro" id="IPR050130">
    <property type="entry name" value="ClpA_ClpB"/>
</dbReference>
<dbReference type="CDD" id="cd19499">
    <property type="entry name" value="RecA-like_ClpB_Hsp104-like"/>
    <property type="match status" value="1"/>
</dbReference>
<evidence type="ECO:0000256" key="11">
    <source>
        <dbReference type="RuleBase" id="RU362034"/>
    </source>
</evidence>
<dbReference type="NCBIfam" id="TIGR03346">
    <property type="entry name" value="chaperone_ClpB"/>
    <property type="match status" value="1"/>
</dbReference>
<dbReference type="GO" id="GO:0034605">
    <property type="term" value="P:cellular response to heat"/>
    <property type="evidence" value="ECO:0007669"/>
    <property type="project" value="TreeGrafter"/>
</dbReference>
<dbReference type="InterPro" id="IPR036628">
    <property type="entry name" value="Clp_N_dom_sf"/>
</dbReference>
<dbReference type="SUPFAM" id="SSF52540">
    <property type="entry name" value="P-loop containing nucleoside triphosphate hydrolases"/>
    <property type="match status" value="2"/>
</dbReference>
<dbReference type="SMART" id="SM00382">
    <property type="entry name" value="AAA"/>
    <property type="match status" value="2"/>
</dbReference>
<reference evidence="13" key="1">
    <citation type="submission" date="2019-11" db="EMBL/GenBank/DDBJ databases">
        <authorList>
            <person name="Feng L."/>
        </authorList>
    </citation>
    <scope>NUCLEOTIDE SEQUENCE</scope>
    <source>
        <strain evidence="13">IbartlettiiLFYP30</strain>
    </source>
</reference>
<evidence type="ECO:0000256" key="4">
    <source>
        <dbReference type="ARBA" id="ARBA00022741"/>
    </source>
</evidence>
<comment type="subunit">
    <text evidence="11">Homohexamer; The oligomerization is ATP-dependent.</text>
</comment>
<dbReference type="Pfam" id="PF10431">
    <property type="entry name" value="ClpB_D2-small"/>
    <property type="match status" value="1"/>
</dbReference>
<dbReference type="Gene3D" id="1.10.8.60">
    <property type="match status" value="1"/>
</dbReference>
<dbReference type="PROSITE" id="PS00870">
    <property type="entry name" value="CLPAB_1"/>
    <property type="match status" value="1"/>
</dbReference>
<dbReference type="GO" id="GO:0005737">
    <property type="term" value="C:cytoplasm"/>
    <property type="evidence" value="ECO:0007669"/>
    <property type="project" value="UniProtKB-SubCell"/>
</dbReference>
<dbReference type="Gene3D" id="3.40.50.300">
    <property type="entry name" value="P-loop containing nucleotide triphosphate hydrolases"/>
    <property type="match status" value="3"/>
</dbReference>
<dbReference type="GO" id="GO:0016887">
    <property type="term" value="F:ATP hydrolysis activity"/>
    <property type="evidence" value="ECO:0007669"/>
    <property type="project" value="InterPro"/>
</dbReference>
<evidence type="ECO:0000313" key="13">
    <source>
        <dbReference type="EMBL" id="VYU27752.1"/>
    </source>
</evidence>
<dbReference type="InterPro" id="IPR018368">
    <property type="entry name" value="ClpA/B_CS1"/>
</dbReference>
<dbReference type="Pfam" id="PF17871">
    <property type="entry name" value="AAA_lid_9"/>
    <property type="match status" value="1"/>
</dbReference>
<evidence type="ECO:0000256" key="1">
    <source>
        <dbReference type="ARBA" id="ARBA00004496"/>
    </source>
</evidence>
<evidence type="ECO:0000256" key="2">
    <source>
        <dbReference type="ARBA" id="ARBA00008675"/>
    </source>
</evidence>
<organism evidence="13">
    <name type="scientific">Intestinibacter bartlettii</name>
    <dbReference type="NCBI Taxonomy" id="261299"/>
    <lineage>
        <taxon>Bacteria</taxon>
        <taxon>Bacillati</taxon>
        <taxon>Bacillota</taxon>
        <taxon>Clostridia</taxon>
        <taxon>Peptostreptococcales</taxon>
        <taxon>Peptostreptococcaceae</taxon>
        <taxon>Intestinibacter</taxon>
    </lineage>
</organism>
<keyword evidence="3 9" id="KW-0677">Repeat</keyword>
<dbReference type="PANTHER" id="PTHR11638:SF18">
    <property type="entry name" value="HEAT SHOCK PROTEIN 104"/>
    <property type="match status" value="1"/>
</dbReference>
<dbReference type="GO" id="GO:0005524">
    <property type="term" value="F:ATP binding"/>
    <property type="evidence" value="ECO:0007669"/>
    <property type="project" value="UniProtKB-UniRule"/>
</dbReference>
<keyword evidence="11" id="KW-0963">Cytoplasm</keyword>
<protein>
    <recommendedName>
        <fullName evidence="11">Chaperone protein ClpB</fullName>
    </recommendedName>
</protein>
<dbReference type="InterPro" id="IPR017730">
    <property type="entry name" value="Chaperonin_ClpB"/>
</dbReference>
<dbReference type="Pfam" id="PF02861">
    <property type="entry name" value="Clp_N"/>
    <property type="match status" value="1"/>
</dbReference>
<evidence type="ECO:0000256" key="3">
    <source>
        <dbReference type="ARBA" id="ARBA00022737"/>
    </source>
</evidence>
<dbReference type="FunFam" id="3.40.50.300:FF:000025">
    <property type="entry name" value="ATP-dependent Clp protease subunit"/>
    <property type="match status" value="1"/>
</dbReference>
<dbReference type="PROSITE" id="PS00871">
    <property type="entry name" value="CLPAB_2"/>
    <property type="match status" value="1"/>
</dbReference>
<dbReference type="Gene3D" id="1.10.1780.10">
    <property type="entry name" value="Clp, N-terminal domain"/>
    <property type="match status" value="1"/>
</dbReference>
<comment type="function">
    <text evidence="11">Part of a stress-induced multi-chaperone system, it is involved in the recovery of the cell from heat-induced damage, in cooperation with DnaK, DnaJ and GrpE.</text>
</comment>
<dbReference type="SMART" id="SM01086">
    <property type="entry name" value="ClpB_D2-small"/>
    <property type="match status" value="1"/>
</dbReference>
<dbReference type="FunFam" id="3.40.50.300:FF:000010">
    <property type="entry name" value="Chaperone clpB 1, putative"/>
    <property type="match status" value="1"/>
</dbReference>
<dbReference type="PRINTS" id="PR00300">
    <property type="entry name" value="CLPPROTEASEA"/>
</dbReference>
<dbReference type="InterPro" id="IPR027417">
    <property type="entry name" value="P-loop_NTPase"/>
</dbReference>
<dbReference type="InterPro" id="IPR003593">
    <property type="entry name" value="AAA+_ATPase"/>
</dbReference>
<dbReference type="AlphaFoldDB" id="A0A6N3DH13"/>
<evidence type="ECO:0000256" key="9">
    <source>
        <dbReference type="PROSITE-ProRule" id="PRU01251"/>
    </source>
</evidence>
<dbReference type="CDD" id="cd00009">
    <property type="entry name" value="AAA"/>
    <property type="match status" value="1"/>
</dbReference>
<dbReference type="FunFam" id="3.40.50.300:FF:000120">
    <property type="entry name" value="ATP-dependent chaperone ClpB"/>
    <property type="match status" value="1"/>
</dbReference>
<keyword evidence="5 10" id="KW-0067">ATP-binding</keyword>
<keyword evidence="7 10" id="KW-0143">Chaperone</keyword>
<dbReference type="InterPro" id="IPR001270">
    <property type="entry name" value="ClpA/B"/>
</dbReference>
<dbReference type="InterPro" id="IPR041546">
    <property type="entry name" value="ClpA/ClpB_AAA_lid"/>
</dbReference>
<feature type="coiled-coil region" evidence="11">
    <location>
        <begin position="439"/>
        <end position="524"/>
    </location>
</feature>
<evidence type="ECO:0000256" key="8">
    <source>
        <dbReference type="ARBA" id="ARBA00026057"/>
    </source>
</evidence>
<dbReference type="InterPro" id="IPR004176">
    <property type="entry name" value="Clp_R_N"/>
</dbReference>
<evidence type="ECO:0000256" key="10">
    <source>
        <dbReference type="RuleBase" id="RU004432"/>
    </source>
</evidence>
<comment type="subcellular location">
    <subcellularLocation>
        <location evidence="1 11">Cytoplasm</location>
    </subcellularLocation>
</comment>
<dbReference type="PANTHER" id="PTHR11638">
    <property type="entry name" value="ATP-DEPENDENT CLP PROTEASE"/>
    <property type="match status" value="1"/>
</dbReference>